<evidence type="ECO:0000313" key="3">
    <source>
        <dbReference type="Proteomes" id="UP000663131"/>
    </source>
</evidence>
<accession>A0A871R5Q8</accession>
<dbReference type="GeneID" id="64574199"/>
<dbReference type="RefSeq" id="XP_041138600.1">
    <property type="nucleotide sequence ID" value="XM_041280809.1"/>
</dbReference>
<proteinExistence type="predicted"/>
<reference evidence="2" key="2">
    <citation type="journal article" name="BMC Genomics">
        <title>New genome assemblies reveal patterns of domestication and adaptation across Brettanomyces (Dekkera) species.</title>
        <authorList>
            <person name="Roach M.J."/>
            <person name="Borneman A.R."/>
        </authorList>
    </citation>
    <scope>NUCLEOTIDE SEQUENCE</scope>
    <source>
        <strain evidence="2">UCD 2041</strain>
    </source>
</reference>
<gene>
    <name evidence="2" type="ORF">BRETT_002275</name>
</gene>
<evidence type="ECO:0000313" key="2">
    <source>
        <dbReference type="EMBL" id="QOU22107.1"/>
    </source>
</evidence>
<name>A0A871R5Q8_DEKBR</name>
<reference evidence="2" key="1">
    <citation type="submission" date="2020-10" db="EMBL/GenBank/DDBJ databases">
        <authorList>
            <person name="Palmer J.M."/>
        </authorList>
    </citation>
    <scope>NUCLEOTIDE SEQUENCE</scope>
    <source>
        <strain evidence="2">UCD 2041</strain>
    </source>
</reference>
<organism evidence="2 3">
    <name type="scientific">Dekkera bruxellensis</name>
    <name type="common">Brettanomyces custersii</name>
    <dbReference type="NCBI Taxonomy" id="5007"/>
    <lineage>
        <taxon>Eukaryota</taxon>
        <taxon>Fungi</taxon>
        <taxon>Dikarya</taxon>
        <taxon>Ascomycota</taxon>
        <taxon>Saccharomycotina</taxon>
        <taxon>Pichiomycetes</taxon>
        <taxon>Pichiales</taxon>
        <taxon>Pichiaceae</taxon>
        <taxon>Brettanomyces</taxon>
    </lineage>
</organism>
<feature type="compositionally biased region" description="Basic and acidic residues" evidence="1">
    <location>
        <begin position="9"/>
        <end position="43"/>
    </location>
</feature>
<dbReference type="EMBL" id="CP063137">
    <property type="protein sequence ID" value="QOU22107.1"/>
    <property type="molecule type" value="Genomic_DNA"/>
</dbReference>
<sequence length="116" mass="13505">MALHNYIYTKHEDPNKNKIARPSDPRPEPIKLEKESGSRDIDGCEKPYRISVNMVDEVGSKICVGQGVHENCEKVKSKPIVEDAKEKWVIIDGKRRRLRSRFSEKVFERRKSEARI</sequence>
<feature type="region of interest" description="Disordered" evidence="1">
    <location>
        <begin position="1"/>
        <end position="43"/>
    </location>
</feature>
<protein>
    <submittedName>
        <fullName evidence="2">Uncharacterized protein</fullName>
    </submittedName>
</protein>
<dbReference type="OrthoDB" id="3998228at2759"/>
<dbReference type="AlphaFoldDB" id="A0A871R5Q8"/>
<dbReference type="Proteomes" id="UP000663131">
    <property type="component" value="Chromosome 9"/>
</dbReference>
<evidence type="ECO:0000256" key="1">
    <source>
        <dbReference type="SAM" id="MobiDB-lite"/>
    </source>
</evidence>
<dbReference type="KEGG" id="bbrx:BRETT_002275"/>